<name>A0A2H4YFT9_9CAUD</name>
<sequence>MKANLNAFEEDQARFEITDVEIEFERDAVLKAIAKLEQELEDDEHGYYDSHCIELEVQDGKDYYCERIFSDDGAQEFDEITDKMRITKDVRDAFGENSVEVIINNLYIRVGCYKFYVVYKENEKVVYMNDQTPYNRMFGMHGKHSKTVKHDEIVPYLVELVNKG</sequence>
<gene>
    <name evidence="1" type="ORF">Ah1_00288</name>
</gene>
<evidence type="ECO:0000313" key="2">
    <source>
        <dbReference type="Proteomes" id="UP000240934"/>
    </source>
</evidence>
<accession>A0A2H4YFT9</accession>
<organism evidence="1 2">
    <name type="scientific">Aeromonas phage Ah1</name>
    <dbReference type="NCBI Taxonomy" id="2053701"/>
    <lineage>
        <taxon>Viruses</taxon>
        <taxon>Duplodnaviria</taxon>
        <taxon>Heunggongvirae</taxon>
        <taxon>Uroviricota</taxon>
        <taxon>Caudoviricetes</taxon>
        <taxon>Pantevenvirales</taxon>
        <taxon>Straboviridae</taxon>
        <taxon>Cinqassovirus</taxon>
        <taxon>Cinqassovirus ah1</taxon>
    </lineage>
</organism>
<reference evidence="1 2" key="1">
    <citation type="submission" date="2017-10" db="EMBL/GenBank/DDBJ databases">
        <title>Antibacterial composition for extension of chilled fish shelf life and decreasing of risk of food-borne infections, bacteriophage strains for its preparation.</title>
        <authorList>
            <person name="Zulkarneev E.R."/>
            <person name="Aleshkin A.V."/>
            <person name="Rubalsky O.V."/>
            <person name="Kiseleva I.A."/>
            <person name="Rubalskii E.O."/>
            <person name="Lebedev S.N."/>
        </authorList>
    </citation>
    <scope>NUCLEOTIDE SEQUENCE [LARGE SCALE GENOMIC DNA]</scope>
</reference>
<evidence type="ECO:0000313" key="1">
    <source>
        <dbReference type="EMBL" id="AUE22806.1"/>
    </source>
</evidence>
<keyword evidence="2" id="KW-1185">Reference proteome</keyword>
<dbReference type="EMBL" id="MG250483">
    <property type="protein sequence ID" value="AUE22806.1"/>
    <property type="molecule type" value="Genomic_DNA"/>
</dbReference>
<dbReference type="Proteomes" id="UP000240934">
    <property type="component" value="Segment"/>
</dbReference>
<proteinExistence type="predicted"/>
<protein>
    <submittedName>
        <fullName evidence="1">Uncharacterized protein</fullName>
    </submittedName>
</protein>